<evidence type="ECO:0000313" key="5">
    <source>
        <dbReference type="EMBL" id="MDS0281178.1"/>
    </source>
</evidence>
<dbReference type="EMBL" id="JAMQOS010000001">
    <property type="protein sequence ID" value="MDS0281178.1"/>
    <property type="molecule type" value="Genomic_DNA"/>
</dbReference>
<keyword evidence="6" id="KW-1185">Reference proteome</keyword>
<keyword evidence="2" id="KW-0804">Transcription</keyword>
<keyword evidence="1" id="KW-0805">Transcription regulation</keyword>
<dbReference type="SUPFAM" id="SSF88659">
    <property type="entry name" value="Sigma3 and sigma4 domains of RNA polymerase sigma factors"/>
    <property type="match status" value="1"/>
</dbReference>
<feature type="domain" description="Bacterioopsin transcriptional activator GAF and HTH associated" evidence="4">
    <location>
        <begin position="24"/>
        <end position="141"/>
    </location>
</feature>
<accession>A0ABU2FKE0</accession>
<gene>
    <name evidence="5" type="ORF">NDI86_03525</name>
</gene>
<evidence type="ECO:0000259" key="3">
    <source>
        <dbReference type="Pfam" id="PF04967"/>
    </source>
</evidence>
<dbReference type="PANTHER" id="PTHR34236">
    <property type="entry name" value="DIMETHYL SULFOXIDE REDUCTASE TRANSCRIPTIONAL ACTIVATOR"/>
    <property type="match status" value="1"/>
</dbReference>
<dbReference type="Proteomes" id="UP001268864">
    <property type="component" value="Unassembled WGS sequence"/>
</dbReference>
<dbReference type="Pfam" id="PF04967">
    <property type="entry name" value="HTH_10"/>
    <property type="match status" value="1"/>
</dbReference>
<feature type="domain" description="HTH bat-type" evidence="3">
    <location>
        <begin position="157"/>
        <end position="207"/>
    </location>
</feature>
<comment type="caution">
    <text evidence="5">The sequence shown here is derived from an EMBL/GenBank/DDBJ whole genome shotgun (WGS) entry which is preliminary data.</text>
</comment>
<reference evidence="5 6" key="1">
    <citation type="submission" date="2022-06" db="EMBL/GenBank/DDBJ databases">
        <title>Halomicroarcula sp. a new haloarchaeum isolate from saline soil.</title>
        <authorList>
            <person name="Strakova D."/>
            <person name="Galisteo C."/>
            <person name="Sanchez-Porro C."/>
            <person name="Ventosa A."/>
        </authorList>
    </citation>
    <scope>NUCLEOTIDE SEQUENCE [LARGE SCALE GENOMIC DNA]</scope>
    <source>
        <strain evidence="5 6">S3CR25-11</strain>
    </source>
</reference>
<dbReference type="InterPro" id="IPR007050">
    <property type="entry name" value="HTH_bacterioopsin"/>
</dbReference>
<organism evidence="5 6">
    <name type="scientific">Haloarcula onubensis</name>
    <dbReference type="NCBI Taxonomy" id="2950539"/>
    <lineage>
        <taxon>Archaea</taxon>
        <taxon>Methanobacteriati</taxon>
        <taxon>Methanobacteriota</taxon>
        <taxon>Stenosarchaea group</taxon>
        <taxon>Halobacteria</taxon>
        <taxon>Halobacteriales</taxon>
        <taxon>Haloarculaceae</taxon>
        <taxon>Haloarcula</taxon>
    </lineage>
</organism>
<protein>
    <submittedName>
        <fullName evidence="5">Helix-turn-helix domain-containing protein</fullName>
    </submittedName>
</protein>
<dbReference type="PANTHER" id="PTHR34236:SF1">
    <property type="entry name" value="DIMETHYL SULFOXIDE REDUCTASE TRANSCRIPTIONAL ACTIVATOR"/>
    <property type="match status" value="1"/>
</dbReference>
<evidence type="ECO:0000259" key="4">
    <source>
        <dbReference type="Pfam" id="PF15915"/>
    </source>
</evidence>
<dbReference type="InterPro" id="IPR013324">
    <property type="entry name" value="RNA_pol_sigma_r3/r4-like"/>
</dbReference>
<sequence length="221" mass="24182">MATLAEFTLPLDAFPLGVVCEEFPDATVELERVVPTADAMRQYVWVEHVPAESIATFLESQTDTAGVKLVDQVDDRTLFRYHSDSDGCGVLEALVDSDTTLLSATGTRAGWRVHVRGDVQQAVADFDERCRRAGVQPTLRDLHATVGTQPSQRTAVTDAQREALLLAYANGYYADPRETNLSELAAEVGISRQAFARRLSRGYRTLVESHLALPTADEGVS</sequence>
<dbReference type="Pfam" id="PF15915">
    <property type="entry name" value="BAT"/>
    <property type="match status" value="1"/>
</dbReference>
<evidence type="ECO:0000256" key="1">
    <source>
        <dbReference type="ARBA" id="ARBA00023015"/>
    </source>
</evidence>
<evidence type="ECO:0000313" key="6">
    <source>
        <dbReference type="Proteomes" id="UP001268864"/>
    </source>
</evidence>
<dbReference type="InterPro" id="IPR031803">
    <property type="entry name" value="BAT_GAF/HTH-assoc"/>
</dbReference>
<name>A0ABU2FKE0_9EURY</name>
<evidence type="ECO:0000256" key="2">
    <source>
        <dbReference type="ARBA" id="ARBA00023163"/>
    </source>
</evidence>
<proteinExistence type="predicted"/>
<dbReference type="RefSeq" id="WP_310899014.1">
    <property type="nucleotide sequence ID" value="NZ_JAMQOS010000001.1"/>
</dbReference>